<feature type="region of interest" description="Disordered" evidence="1">
    <location>
        <begin position="1"/>
        <end position="26"/>
    </location>
</feature>
<accession>A0A395NJQ6</accession>
<dbReference type="AlphaFoldDB" id="A0A395NJQ6"/>
<reference evidence="2 3" key="1">
    <citation type="journal article" date="2018" name="PLoS Pathog.">
        <title>Evolution of structural diversity of trichothecenes, a family of toxins produced by plant pathogenic and entomopathogenic fungi.</title>
        <authorList>
            <person name="Proctor R.H."/>
            <person name="McCormick S.P."/>
            <person name="Kim H.S."/>
            <person name="Cardoza R.E."/>
            <person name="Stanley A.M."/>
            <person name="Lindo L."/>
            <person name="Kelly A."/>
            <person name="Brown D.W."/>
            <person name="Lee T."/>
            <person name="Vaughan M.M."/>
            <person name="Alexander N.J."/>
            <person name="Busman M."/>
            <person name="Gutierrez S."/>
        </authorList>
    </citation>
    <scope>NUCLEOTIDE SEQUENCE [LARGE SCALE GENOMIC DNA]</scope>
    <source>
        <strain evidence="2 3">IBT 40837</strain>
    </source>
</reference>
<keyword evidence="3" id="KW-1185">Reference proteome</keyword>
<protein>
    <submittedName>
        <fullName evidence="2">Uncharacterized protein</fullName>
    </submittedName>
</protein>
<sequence length="135" mass="14986">MDHGTGGIAPERLVKARPWPPSDSGHAAEALADPLVPRTFCDRFALLRLARTMGQGEGRDGGQTRVLAKQSWNLCKNFFERARLSSRRVIVRPVDWKRNGGDSANFGSVVRGFRATWPPRSTLWARSSRASKPIC</sequence>
<comment type="caution">
    <text evidence="2">The sequence shown here is derived from an EMBL/GenBank/DDBJ whole genome shotgun (WGS) entry which is preliminary data.</text>
</comment>
<evidence type="ECO:0000313" key="2">
    <source>
        <dbReference type="EMBL" id="RFU76342.1"/>
    </source>
</evidence>
<evidence type="ECO:0000313" key="3">
    <source>
        <dbReference type="Proteomes" id="UP000266272"/>
    </source>
</evidence>
<gene>
    <name evidence="2" type="ORF">TARUN_5909</name>
</gene>
<dbReference type="Proteomes" id="UP000266272">
    <property type="component" value="Unassembled WGS sequence"/>
</dbReference>
<organism evidence="2 3">
    <name type="scientific">Trichoderma arundinaceum</name>
    <dbReference type="NCBI Taxonomy" id="490622"/>
    <lineage>
        <taxon>Eukaryota</taxon>
        <taxon>Fungi</taxon>
        <taxon>Dikarya</taxon>
        <taxon>Ascomycota</taxon>
        <taxon>Pezizomycotina</taxon>
        <taxon>Sordariomycetes</taxon>
        <taxon>Hypocreomycetidae</taxon>
        <taxon>Hypocreales</taxon>
        <taxon>Hypocreaceae</taxon>
        <taxon>Trichoderma</taxon>
    </lineage>
</organism>
<name>A0A395NJQ6_TRIAR</name>
<evidence type="ECO:0000256" key="1">
    <source>
        <dbReference type="SAM" id="MobiDB-lite"/>
    </source>
</evidence>
<proteinExistence type="predicted"/>
<dbReference type="EMBL" id="PXOA01000358">
    <property type="protein sequence ID" value="RFU76342.1"/>
    <property type="molecule type" value="Genomic_DNA"/>
</dbReference>